<evidence type="ECO:0000256" key="1">
    <source>
        <dbReference type="SAM" id="MobiDB-lite"/>
    </source>
</evidence>
<organism evidence="3 4">
    <name type="scientific">Acropora cervicornis</name>
    <name type="common">Staghorn coral</name>
    <dbReference type="NCBI Taxonomy" id="6130"/>
    <lineage>
        <taxon>Eukaryota</taxon>
        <taxon>Metazoa</taxon>
        <taxon>Cnidaria</taxon>
        <taxon>Anthozoa</taxon>
        <taxon>Hexacorallia</taxon>
        <taxon>Scleractinia</taxon>
        <taxon>Astrocoeniina</taxon>
        <taxon>Acroporidae</taxon>
        <taxon>Acropora</taxon>
    </lineage>
</organism>
<feature type="region of interest" description="Disordered" evidence="1">
    <location>
        <begin position="193"/>
        <end position="235"/>
    </location>
</feature>
<reference evidence="3" key="2">
    <citation type="journal article" date="2023" name="Science">
        <title>Genomic signatures of disease resistance in endangered staghorn corals.</title>
        <authorList>
            <person name="Vollmer S.V."/>
            <person name="Selwyn J.D."/>
            <person name="Despard B.A."/>
            <person name="Roesel C.L."/>
        </authorList>
    </citation>
    <scope>NUCLEOTIDE SEQUENCE</scope>
    <source>
        <strain evidence="3">K2</strain>
    </source>
</reference>
<evidence type="ECO:0000313" key="3">
    <source>
        <dbReference type="EMBL" id="KAK2554550.1"/>
    </source>
</evidence>
<dbReference type="Pfam" id="PF24569">
    <property type="entry name" value="CFAP161"/>
    <property type="match status" value="2"/>
</dbReference>
<protein>
    <submittedName>
        <fullName evidence="3">Cilia- and flagella-associated protein 161</fullName>
    </submittedName>
</protein>
<dbReference type="InterPro" id="IPR055325">
    <property type="entry name" value="CF161"/>
</dbReference>
<gene>
    <name evidence="3" type="ORF">P5673_024009</name>
</gene>
<dbReference type="PANTHER" id="PTHR24274">
    <property type="entry name" value="CILIA- AND FLAGELLA-ASSOCIATED PROTEIN 161"/>
    <property type="match status" value="1"/>
</dbReference>
<dbReference type="AlphaFoldDB" id="A0AAD9Q4E9"/>
<keyword evidence="3" id="KW-0282">Flagellum</keyword>
<keyword evidence="3" id="KW-0966">Cell projection</keyword>
<keyword evidence="4" id="KW-1185">Reference proteome</keyword>
<accession>A0AAD9Q4E9</accession>
<keyword evidence="2" id="KW-0732">Signal</keyword>
<dbReference type="Proteomes" id="UP001249851">
    <property type="component" value="Unassembled WGS sequence"/>
</dbReference>
<dbReference type="PANTHER" id="PTHR24274:SF1">
    <property type="entry name" value="CILIA- AND FLAGELLA-ASSOCIATED PROTEIN 161"/>
    <property type="match status" value="1"/>
</dbReference>
<feature type="non-terminal residue" evidence="3">
    <location>
        <position position="1"/>
    </location>
</feature>
<dbReference type="GO" id="GO:0031514">
    <property type="term" value="C:motile cilium"/>
    <property type="evidence" value="ECO:0007669"/>
    <property type="project" value="TreeGrafter"/>
</dbReference>
<dbReference type="GO" id="GO:0060271">
    <property type="term" value="P:cilium assembly"/>
    <property type="evidence" value="ECO:0007669"/>
    <property type="project" value="TreeGrafter"/>
</dbReference>
<proteinExistence type="predicted"/>
<feature type="signal peptide" evidence="2">
    <location>
        <begin position="1"/>
        <end position="19"/>
    </location>
</feature>
<sequence length="235" mass="26592">TFSMLWCWFACLLFLNSFKDKLKDFLEKKEKGELLIQKAGNLLQNILKKVTLSVSHDGYLHYGDIVCLLNPSTETVLSANMAESKMHEEKKLVGPCDVSAGKTIDPCIRNAFMILGPKDEGEVLRFNEPFVLSTLPGVGGENLAALPQYTFRTPFGRECEVVSKTEVDSHKAEKPCNHWVFVTREVKDAAREHEVQREEEFKDLVSREQAAETEEAPLKEENERGVNAEERGDED</sequence>
<keyword evidence="3" id="KW-0969">Cilium</keyword>
<name>A0AAD9Q4E9_ACRCE</name>
<reference evidence="3" key="1">
    <citation type="journal article" date="2023" name="G3 (Bethesda)">
        <title>Whole genome assembly and annotation of the endangered Caribbean coral Acropora cervicornis.</title>
        <authorList>
            <person name="Selwyn J.D."/>
            <person name="Vollmer S.V."/>
        </authorList>
    </citation>
    <scope>NUCLEOTIDE SEQUENCE</scope>
    <source>
        <strain evidence="3">K2</strain>
    </source>
</reference>
<comment type="caution">
    <text evidence="3">The sequence shown here is derived from an EMBL/GenBank/DDBJ whole genome shotgun (WGS) entry which is preliminary data.</text>
</comment>
<dbReference type="EMBL" id="JARQWQ010000069">
    <property type="protein sequence ID" value="KAK2554550.1"/>
    <property type="molecule type" value="Genomic_DNA"/>
</dbReference>
<evidence type="ECO:0000313" key="4">
    <source>
        <dbReference type="Proteomes" id="UP001249851"/>
    </source>
</evidence>
<evidence type="ECO:0000256" key="2">
    <source>
        <dbReference type="SAM" id="SignalP"/>
    </source>
</evidence>
<feature type="chain" id="PRO_5042181456" evidence="2">
    <location>
        <begin position="20"/>
        <end position="235"/>
    </location>
</feature>